<dbReference type="GO" id="GO:0008171">
    <property type="term" value="F:O-methyltransferase activity"/>
    <property type="evidence" value="ECO:0007669"/>
    <property type="project" value="InterPro"/>
</dbReference>
<evidence type="ECO:0000259" key="5">
    <source>
        <dbReference type="Pfam" id="PF00891"/>
    </source>
</evidence>
<proteinExistence type="predicted"/>
<dbReference type="InterPro" id="IPR036390">
    <property type="entry name" value="WH_DNA-bd_sf"/>
</dbReference>
<reference evidence="7 8" key="1">
    <citation type="submission" date="2017-07" db="EMBL/GenBank/DDBJ databases">
        <title>Amycolatopsis thailandensis Genome sequencing and assembly.</title>
        <authorList>
            <person name="Kaur N."/>
            <person name="Mayilraj S."/>
        </authorList>
    </citation>
    <scope>NUCLEOTIDE SEQUENCE [LARGE SCALE GENOMIC DNA]</scope>
    <source>
        <strain evidence="7 8">JCM 16380</strain>
    </source>
</reference>
<evidence type="ECO:0000256" key="1">
    <source>
        <dbReference type="ARBA" id="ARBA00022603"/>
    </source>
</evidence>
<dbReference type="GO" id="GO:0046983">
    <property type="term" value="F:protein dimerization activity"/>
    <property type="evidence" value="ECO:0007669"/>
    <property type="project" value="InterPro"/>
</dbReference>
<keyword evidence="8" id="KW-1185">Reference proteome</keyword>
<keyword evidence="2 7" id="KW-0808">Transferase</keyword>
<dbReference type="AlphaFoldDB" id="A0A229S2I5"/>
<name>A0A229S2I5_9PSEU</name>
<dbReference type="Gene3D" id="1.10.10.10">
    <property type="entry name" value="Winged helix-like DNA-binding domain superfamily/Winged helix DNA-binding domain"/>
    <property type="match status" value="1"/>
</dbReference>
<keyword evidence="3" id="KW-0949">S-adenosyl-L-methionine</keyword>
<dbReference type="InterPro" id="IPR029063">
    <property type="entry name" value="SAM-dependent_MTases_sf"/>
</dbReference>
<dbReference type="RefSeq" id="WP_093935895.1">
    <property type="nucleotide sequence ID" value="NZ_NMQT01000078.1"/>
</dbReference>
<evidence type="ECO:0000259" key="6">
    <source>
        <dbReference type="Pfam" id="PF08100"/>
    </source>
</evidence>
<organism evidence="7 8">
    <name type="scientific">Amycolatopsis thailandensis</name>
    <dbReference type="NCBI Taxonomy" id="589330"/>
    <lineage>
        <taxon>Bacteria</taxon>
        <taxon>Bacillati</taxon>
        <taxon>Actinomycetota</taxon>
        <taxon>Actinomycetes</taxon>
        <taxon>Pseudonocardiales</taxon>
        <taxon>Pseudonocardiaceae</taxon>
        <taxon>Amycolatopsis</taxon>
    </lineage>
</organism>
<gene>
    <name evidence="7" type="ORF">CFP71_22340</name>
</gene>
<evidence type="ECO:0000256" key="2">
    <source>
        <dbReference type="ARBA" id="ARBA00022679"/>
    </source>
</evidence>
<dbReference type="InterPro" id="IPR001077">
    <property type="entry name" value="COMT_C"/>
</dbReference>
<dbReference type="Gene3D" id="3.40.50.150">
    <property type="entry name" value="Vaccinia Virus protein VP39"/>
    <property type="match status" value="1"/>
</dbReference>
<dbReference type="PANTHER" id="PTHR43712">
    <property type="entry name" value="PUTATIVE (AFU_ORTHOLOGUE AFUA_4G14580)-RELATED"/>
    <property type="match status" value="1"/>
</dbReference>
<dbReference type="Proteomes" id="UP000215223">
    <property type="component" value="Unassembled WGS sequence"/>
</dbReference>
<dbReference type="SUPFAM" id="SSF46785">
    <property type="entry name" value="Winged helix' DNA-binding domain"/>
    <property type="match status" value="1"/>
</dbReference>
<evidence type="ECO:0000313" key="7">
    <source>
        <dbReference type="EMBL" id="OXM53133.1"/>
    </source>
</evidence>
<sequence>MSDDSGRVGLRALADLASPMAIRVAATLRVADHVADGRDTAEKIASSTGTDAGAMDRLLRHLVTIGLFTSDDAGTYALTPAGEPLREDHPKSRRAWLDIEGAVGRGDLAFVELLHTVRTGEPAYVERYGAPFWDDLRSDQVLSASFDALMGHHIALDNDEIAVSYDWAKLGHVIDVGGGSGALLATLLQAHPGLRGTVLDQPGPVSGARRTFRERGVQDRGSAVEGDFFEPLPSGAGGYVLSAIIHDWDDEPAVAILRRCAEAAGPDGVVLVLENVGTDGESPNTEMDLRMLVYIAGKERGLTELRSLAERAGLVVRGVHPVGDRPTVSIVELVRG</sequence>
<accession>A0A229S2I5</accession>
<dbReference type="GO" id="GO:0032259">
    <property type="term" value="P:methylation"/>
    <property type="evidence" value="ECO:0007669"/>
    <property type="project" value="UniProtKB-KW"/>
</dbReference>
<dbReference type="InterPro" id="IPR012967">
    <property type="entry name" value="COMT_dimerisation"/>
</dbReference>
<dbReference type="SUPFAM" id="SSF53335">
    <property type="entry name" value="S-adenosyl-L-methionine-dependent methyltransferases"/>
    <property type="match status" value="1"/>
</dbReference>
<feature type="active site" description="Proton acceptor" evidence="4">
    <location>
        <position position="246"/>
    </location>
</feature>
<evidence type="ECO:0000256" key="3">
    <source>
        <dbReference type="ARBA" id="ARBA00022691"/>
    </source>
</evidence>
<evidence type="ECO:0000256" key="4">
    <source>
        <dbReference type="PIRSR" id="PIRSR005739-1"/>
    </source>
</evidence>
<dbReference type="PIRSF" id="PIRSF005739">
    <property type="entry name" value="O-mtase"/>
    <property type="match status" value="1"/>
</dbReference>
<protein>
    <submittedName>
        <fullName evidence="7">Methyltransferase</fullName>
    </submittedName>
</protein>
<dbReference type="EMBL" id="NMQT01000078">
    <property type="protein sequence ID" value="OXM53133.1"/>
    <property type="molecule type" value="Genomic_DNA"/>
</dbReference>
<dbReference type="Pfam" id="PF00891">
    <property type="entry name" value="Methyltransf_2"/>
    <property type="match status" value="1"/>
</dbReference>
<dbReference type="InterPro" id="IPR036388">
    <property type="entry name" value="WH-like_DNA-bd_sf"/>
</dbReference>
<dbReference type="OrthoDB" id="3804952at2"/>
<dbReference type="InterPro" id="IPR016461">
    <property type="entry name" value="COMT-like"/>
</dbReference>
<dbReference type="PANTHER" id="PTHR43712:SF2">
    <property type="entry name" value="O-METHYLTRANSFERASE CICE"/>
    <property type="match status" value="1"/>
</dbReference>
<dbReference type="Gene3D" id="1.10.287.1350">
    <property type="match status" value="1"/>
</dbReference>
<dbReference type="PROSITE" id="PS51683">
    <property type="entry name" value="SAM_OMT_II"/>
    <property type="match status" value="1"/>
</dbReference>
<dbReference type="CDD" id="cd02440">
    <property type="entry name" value="AdoMet_MTases"/>
    <property type="match status" value="1"/>
</dbReference>
<evidence type="ECO:0000313" key="8">
    <source>
        <dbReference type="Proteomes" id="UP000215223"/>
    </source>
</evidence>
<keyword evidence="1 7" id="KW-0489">Methyltransferase</keyword>
<dbReference type="Pfam" id="PF08100">
    <property type="entry name" value="Dimerisation"/>
    <property type="match status" value="1"/>
</dbReference>
<feature type="domain" description="O-methyltransferase dimerisation" evidence="6">
    <location>
        <begin position="16"/>
        <end position="83"/>
    </location>
</feature>
<comment type="caution">
    <text evidence="7">The sequence shown here is derived from an EMBL/GenBank/DDBJ whole genome shotgun (WGS) entry which is preliminary data.</text>
</comment>
<feature type="domain" description="O-methyltransferase C-terminal" evidence="5">
    <location>
        <begin position="111"/>
        <end position="313"/>
    </location>
</feature>